<proteinExistence type="predicted"/>
<reference evidence="2 3" key="1">
    <citation type="submission" date="2019-09" db="EMBL/GenBank/DDBJ databases">
        <title>Actinomadura physcomitrii sp. nov., a novel actinomycete isolated from moss [Physcomitrium sphaericum (Ludw) Fuernr].</title>
        <authorList>
            <person name="Zhuang X."/>
            <person name="Liu C."/>
        </authorList>
    </citation>
    <scope>NUCLEOTIDE SEQUENCE [LARGE SCALE GENOMIC DNA]</scope>
    <source>
        <strain evidence="2 3">HMC1</strain>
    </source>
</reference>
<evidence type="ECO:0000256" key="1">
    <source>
        <dbReference type="SAM" id="MobiDB-lite"/>
    </source>
</evidence>
<accession>A0A6H9YN05</accession>
<organism evidence="2 3">
    <name type="scientific">Actinomadura rudentiformis</name>
    <dbReference type="NCBI Taxonomy" id="359158"/>
    <lineage>
        <taxon>Bacteria</taxon>
        <taxon>Bacillati</taxon>
        <taxon>Actinomycetota</taxon>
        <taxon>Actinomycetes</taxon>
        <taxon>Streptosporangiales</taxon>
        <taxon>Thermomonosporaceae</taxon>
        <taxon>Actinomadura</taxon>
    </lineage>
</organism>
<evidence type="ECO:0000313" key="3">
    <source>
        <dbReference type="Proteomes" id="UP000468735"/>
    </source>
</evidence>
<keyword evidence="3" id="KW-1185">Reference proteome</keyword>
<dbReference type="Proteomes" id="UP000468735">
    <property type="component" value="Unassembled WGS sequence"/>
</dbReference>
<dbReference type="EMBL" id="WBMT01000009">
    <property type="protein sequence ID" value="KAB2347382.1"/>
    <property type="molecule type" value="Genomic_DNA"/>
</dbReference>
<gene>
    <name evidence="2" type="ORF">F8566_20430</name>
</gene>
<comment type="caution">
    <text evidence="2">The sequence shown here is derived from an EMBL/GenBank/DDBJ whole genome shotgun (WGS) entry which is preliminary data.</text>
</comment>
<sequence>MRTSNGIYFGVAPDGAVLESFYADRDQSGWWTVCRPNTTQYRLFLPGADYGEAAKSVFGGTAFIPPDSAAPDSNLPEGREASP</sequence>
<feature type="region of interest" description="Disordered" evidence="1">
    <location>
        <begin position="64"/>
        <end position="83"/>
    </location>
</feature>
<dbReference type="RefSeq" id="WP_151562169.1">
    <property type="nucleotide sequence ID" value="NZ_WBMT01000009.1"/>
</dbReference>
<dbReference type="AlphaFoldDB" id="A0A6H9YN05"/>
<name>A0A6H9YN05_9ACTN</name>
<evidence type="ECO:0000313" key="2">
    <source>
        <dbReference type="EMBL" id="KAB2347382.1"/>
    </source>
</evidence>
<protein>
    <submittedName>
        <fullName evidence="2">Uncharacterized protein</fullName>
    </submittedName>
</protein>